<dbReference type="GO" id="GO:0043531">
    <property type="term" value="F:ADP binding"/>
    <property type="evidence" value="ECO:0007669"/>
    <property type="project" value="InterPro"/>
</dbReference>
<dbReference type="Pfam" id="PF23598">
    <property type="entry name" value="LRR_14"/>
    <property type="match status" value="1"/>
</dbReference>
<sequence>MAYAAVISVVQTIERLLNSSRILLSPPSLNIVKSANQELKSLKETLKKLDGGSKNVSWKKVNALDARIREAVSQFEDLLESMVLDQIVSQSDQSDASSNFSIDLQHLTQDVDFYMDSMKKMEEEYILELQKPLTDEEDYDDIDTVPDLGEKRSKMVGLSEEFSKMKDFLTNSSDDQHYVISIVEMAGMGKTTFAMELFQDPSVVSHFEHRAWVTVGRKYELDELARQLLVQVDPDTNLLLLEGSADKARYNLYRKLKDSRYLIVLDDVWDTQVWDYLSCSLPYSAGRSRVLLTTRIKDVARHIYHPAFFNHNTIRLLSREESWILLSQKVFGEERCPPQLQKAGKEIAANCFGLPLVIVTAAELLSKVEMTPESWNKVAEEKDFVFMDNDAHERISKVLMPSYEYLPQYLKPCFLLMGVVPQKHEIPLFMFRDIWILEGFLEPNIKVKQTMKDCARQYLANIVSNSLVMPFKSNETYPSTDKDIKTCLIHTSVWHFCKREAGKNKFFHVLRTLDDGLDEGIKNQRRLAVHNNILFGVKDVYDSIEDNCASTARSLQCYGRYHEYQVPICSGLRLLRILDVRRIRFYKFPMAVLKMIQLRYFSLTYNGKLPPSISKLWNLEFLIIHRHGSIKSGGAAQSHEPVEIWDMQEMKHLRIMGSRLPNPNCGSSLKNLLTLVGVNSGICSKRILKRISKLKKLGIRIELAPRDGSRPFNGLNRISRLRRLESLQCIVVNPEVRPEFVAPPPPRSMFPSTLRKLRLSGMGYPWEHMNIIGSLPNLEVLKLLCYAFQGPKCEIQRKKFLKLRFLFIEDTDLVELNIASESLPELSTLSFKHCYKVEAVRWESGIYGGKIEAPLCNPMIERCLKELKEAREKRNASLMTGVSAMPVVDADGNVHMIRYIIDEHGNFKIIISEEMAAALANP</sequence>
<feature type="domain" description="Disease resistance R13L4/SHOC-2-like LRR" evidence="10">
    <location>
        <begin position="553"/>
        <end position="838"/>
    </location>
</feature>
<dbReference type="EMBL" id="SDAM02029589">
    <property type="protein sequence ID" value="KAH6755694.1"/>
    <property type="molecule type" value="Genomic_DNA"/>
</dbReference>
<comment type="similarity">
    <text evidence="2">Belongs to the disease resistance NB-LRR family.</text>
</comment>
<evidence type="ECO:0000256" key="5">
    <source>
        <dbReference type="ARBA" id="ARBA00022737"/>
    </source>
</evidence>
<evidence type="ECO:0000256" key="2">
    <source>
        <dbReference type="ARBA" id="ARBA00008894"/>
    </source>
</evidence>
<dbReference type="Gene3D" id="3.80.10.10">
    <property type="entry name" value="Ribonuclease Inhibitor"/>
    <property type="match status" value="1"/>
</dbReference>
<dbReference type="InterPro" id="IPR044974">
    <property type="entry name" value="Disease_R_plants"/>
</dbReference>
<dbReference type="Gene3D" id="1.20.5.4130">
    <property type="match status" value="1"/>
</dbReference>
<dbReference type="GO" id="GO:0005737">
    <property type="term" value="C:cytoplasm"/>
    <property type="evidence" value="ECO:0007669"/>
    <property type="project" value="UniProtKB-SubCell"/>
</dbReference>
<comment type="function">
    <text evidence="1">Confers resistance to late blight (Phytophthora infestans) races carrying the avirulence gene Avr1. Resistance proteins guard the plant against pathogens that contain an appropriate avirulence protein via an indirect interaction with this avirulence protein. That triggers a defense system including the hypersensitive response, which restricts the pathogen growth.</text>
</comment>
<dbReference type="Pfam" id="PF00931">
    <property type="entry name" value="NB-ARC"/>
    <property type="match status" value="1"/>
</dbReference>
<proteinExistence type="inferred from homology"/>
<name>A0AAD4INC5_PERFH</name>
<evidence type="ECO:0000256" key="7">
    <source>
        <dbReference type="ARBA" id="ARBA00022821"/>
    </source>
</evidence>
<comment type="caution">
    <text evidence="11">The sequence shown here is derived from an EMBL/GenBank/DDBJ whole genome shotgun (WGS) entry which is preliminary data.</text>
</comment>
<dbReference type="GO" id="GO:0005524">
    <property type="term" value="F:ATP binding"/>
    <property type="evidence" value="ECO:0007669"/>
    <property type="project" value="UniProtKB-KW"/>
</dbReference>
<dbReference type="AlphaFoldDB" id="A0AAD4INC5"/>
<dbReference type="FunFam" id="3.40.50.300:FF:001091">
    <property type="entry name" value="Probable disease resistance protein At1g61300"/>
    <property type="match status" value="1"/>
</dbReference>
<dbReference type="InterPro" id="IPR027417">
    <property type="entry name" value="P-loop_NTPase"/>
</dbReference>
<feature type="domain" description="NB-ARC" evidence="9">
    <location>
        <begin position="162"/>
        <end position="334"/>
    </location>
</feature>
<keyword evidence="12" id="KW-1185">Reference proteome</keyword>
<keyword evidence="4" id="KW-0381">Hypersensitive response</keyword>
<dbReference type="PANTHER" id="PTHR23155">
    <property type="entry name" value="DISEASE RESISTANCE PROTEIN RP"/>
    <property type="match status" value="1"/>
</dbReference>
<evidence type="ECO:0000256" key="1">
    <source>
        <dbReference type="ARBA" id="ARBA00002074"/>
    </source>
</evidence>
<evidence type="ECO:0000313" key="12">
    <source>
        <dbReference type="Proteomes" id="UP001190926"/>
    </source>
</evidence>
<keyword evidence="3" id="KW-0433">Leucine-rich repeat</keyword>
<dbReference type="PANTHER" id="PTHR23155:SF1152">
    <property type="entry name" value="AAA+ ATPASE DOMAIN-CONTAINING PROTEIN"/>
    <property type="match status" value="1"/>
</dbReference>
<evidence type="ECO:0000259" key="9">
    <source>
        <dbReference type="Pfam" id="PF00931"/>
    </source>
</evidence>
<evidence type="ECO:0000256" key="4">
    <source>
        <dbReference type="ARBA" id="ARBA00022667"/>
    </source>
</evidence>
<dbReference type="SUPFAM" id="SSF52058">
    <property type="entry name" value="L domain-like"/>
    <property type="match status" value="1"/>
</dbReference>
<evidence type="ECO:0000313" key="11">
    <source>
        <dbReference type="EMBL" id="KAH6755694.1"/>
    </source>
</evidence>
<keyword evidence="5" id="KW-0677">Repeat</keyword>
<dbReference type="InterPro" id="IPR032675">
    <property type="entry name" value="LRR_dom_sf"/>
</dbReference>
<reference evidence="11 12" key="1">
    <citation type="journal article" date="2021" name="Nat. Commun.">
        <title>Incipient diploidization of the medicinal plant Perilla within 10,000 years.</title>
        <authorList>
            <person name="Zhang Y."/>
            <person name="Shen Q."/>
            <person name="Leng L."/>
            <person name="Zhang D."/>
            <person name="Chen S."/>
            <person name="Shi Y."/>
            <person name="Ning Z."/>
            <person name="Chen S."/>
        </authorList>
    </citation>
    <scope>NUCLEOTIDE SEQUENCE [LARGE SCALE GENOMIC DNA]</scope>
    <source>
        <strain evidence="12">cv. PC099</strain>
    </source>
</reference>
<protein>
    <recommendedName>
        <fullName evidence="13">NB-ARC domain-containing protein</fullName>
    </recommendedName>
</protein>
<dbReference type="InterPro" id="IPR036388">
    <property type="entry name" value="WH-like_DNA-bd_sf"/>
</dbReference>
<dbReference type="InterPro" id="IPR002182">
    <property type="entry name" value="NB-ARC"/>
</dbReference>
<dbReference type="GO" id="GO:0009626">
    <property type="term" value="P:plant-type hypersensitive response"/>
    <property type="evidence" value="ECO:0007669"/>
    <property type="project" value="UniProtKB-KW"/>
</dbReference>
<dbReference type="PRINTS" id="PR00364">
    <property type="entry name" value="DISEASERSIST"/>
</dbReference>
<evidence type="ECO:0008006" key="13">
    <source>
        <dbReference type="Google" id="ProtNLM"/>
    </source>
</evidence>
<accession>A0AAD4INC5</accession>
<keyword evidence="8" id="KW-0067">ATP-binding</keyword>
<dbReference type="SUPFAM" id="SSF52540">
    <property type="entry name" value="P-loop containing nucleoside triphosphate hydrolases"/>
    <property type="match status" value="1"/>
</dbReference>
<dbReference type="Gene3D" id="3.40.50.300">
    <property type="entry name" value="P-loop containing nucleotide triphosphate hydrolases"/>
    <property type="match status" value="1"/>
</dbReference>
<dbReference type="Gene3D" id="1.10.10.10">
    <property type="entry name" value="Winged helix-like DNA-binding domain superfamily/Winged helix DNA-binding domain"/>
    <property type="match status" value="1"/>
</dbReference>
<dbReference type="InterPro" id="IPR042197">
    <property type="entry name" value="Apaf_helical"/>
</dbReference>
<evidence type="ECO:0000256" key="3">
    <source>
        <dbReference type="ARBA" id="ARBA00022614"/>
    </source>
</evidence>
<evidence type="ECO:0000256" key="8">
    <source>
        <dbReference type="ARBA" id="ARBA00022840"/>
    </source>
</evidence>
<keyword evidence="7" id="KW-0611">Plant defense</keyword>
<dbReference type="Gene3D" id="1.10.8.430">
    <property type="entry name" value="Helical domain of apoptotic protease-activating factors"/>
    <property type="match status" value="1"/>
</dbReference>
<organism evidence="11 12">
    <name type="scientific">Perilla frutescens var. hirtella</name>
    <name type="common">Perilla citriodora</name>
    <name type="synonym">Perilla setoyensis</name>
    <dbReference type="NCBI Taxonomy" id="608512"/>
    <lineage>
        <taxon>Eukaryota</taxon>
        <taxon>Viridiplantae</taxon>
        <taxon>Streptophyta</taxon>
        <taxon>Embryophyta</taxon>
        <taxon>Tracheophyta</taxon>
        <taxon>Spermatophyta</taxon>
        <taxon>Magnoliopsida</taxon>
        <taxon>eudicotyledons</taxon>
        <taxon>Gunneridae</taxon>
        <taxon>Pentapetalae</taxon>
        <taxon>asterids</taxon>
        <taxon>lamiids</taxon>
        <taxon>Lamiales</taxon>
        <taxon>Lamiaceae</taxon>
        <taxon>Nepetoideae</taxon>
        <taxon>Elsholtzieae</taxon>
        <taxon>Perilla</taxon>
    </lineage>
</organism>
<dbReference type="InterPro" id="IPR055414">
    <property type="entry name" value="LRR_R13L4/SHOC2-like"/>
</dbReference>
<evidence type="ECO:0000259" key="10">
    <source>
        <dbReference type="Pfam" id="PF23598"/>
    </source>
</evidence>
<gene>
    <name evidence="11" type="ORF">C2S53_009956</name>
</gene>
<evidence type="ECO:0000256" key="6">
    <source>
        <dbReference type="ARBA" id="ARBA00022741"/>
    </source>
</evidence>
<dbReference type="Proteomes" id="UP001190926">
    <property type="component" value="Unassembled WGS sequence"/>
</dbReference>
<keyword evidence="6" id="KW-0547">Nucleotide-binding</keyword>